<dbReference type="EMBL" id="SISG01000001">
    <property type="protein sequence ID" value="TBN56885.1"/>
    <property type="molecule type" value="Genomic_DNA"/>
</dbReference>
<protein>
    <recommendedName>
        <fullName evidence="4">DUF732 domain-containing protein</fullName>
    </recommendedName>
</protein>
<evidence type="ECO:0000256" key="1">
    <source>
        <dbReference type="SAM" id="SignalP"/>
    </source>
</evidence>
<dbReference type="Proteomes" id="UP000294194">
    <property type="component" value="Unassembled WGS sequence"/>
</dbReference>
<dbReference type="AlphaFoldDB" id="A0A4Q9GQL8"/>
<feature type="chain" id="PRO_5020684253" description="DUF732 domain-containing protein" evidence="1">
    <location>
        <begin position="23"/>
        <end position="176"/>
    </location>
</feature>
<feature type="signal peptide" evidence="1">
    <location>
        <begin position="1"/>
        <end position="22"/>
    </location>
</feature>
<evidence type="ECO:0000313" key="2">
    <source>
        <dbReference type="EMBL" id="TBN56885.1"/>
    </source>
</evidence>
<reference evidence="3" key="1">
    <citation type="submission" date="2019-02" db="EMBL/GenBank/DDBJ databases">
        <title>Glaciihabitans arcticus sp. nov., a psychrotolerant bacterium isolated from polar soil.</title>
        <authorList>
            <person name="Dahal R.H."/>
        </authorList>
    </citation>
    <scope>NUCLEOTIDE SEQUENCE [LARGE SCALE GENOMIC DNA]</scope>
    <source>
        <strain evidence="3">RP-3-7</strain>
    </source>
</reference>
<keyword evidence="1" id="KW-0732">Signal</keyword>
<dbReference type="RefSeq" id="WP_130980995.1">
    <property type="nucleotide sequence ID" value="NZ_SISG01000001.1"/>
</dbReference>
<comment type="caution">
    <text evidence="2">The sequence shown here is derived from an EMBL/GenBank/DDBJ whole genome shotgun (WGS) entry which is preliminary data.</text>
</comment>
<name>A0A4Q9GQL8_9MICO</name>
<evidence type="ECO:0000313" key="3">
    <source>
        <dbReference type="Proteomes" id="UP000294194"/>
    </source>
</evidence>
<sequence length="176" mass="18749">MKPSRIAVLVVAAALLSGCAAASRADVPAASSASGSTVSTATSASEREHQLNLDVAECMRDRGHVVTLNSDGGWGLILGDFYDSPDETRQLNIDYDACVAGLGPIFEPGTENANIVYDESLIVVECLRNAGFPIDEPPARDAFAREYVARGGFVQWSPYAAIEPDQEKDAVWTCPQ</sequence>
<evidence type="ECO:0008006" key="4">
    <source>
        <dbReference type="Google" id="ProtNLM"/>
    </source>
</evidence>
<dbReference type="PROSITE" id="PS51257">
    <property type="entry name" value="PROKAR_LIPOPROTEIN"/>
    <property type="match status" value="1"/>
</dbReference>
<proteinExistence type="predicted"/>
<keyword evidence="3" id="KW-1185">Reference proteome</keyword>
<accession>A0A4Q9GQL8</accession>
<organism evidence="2 3">
    <name type="scientific">Glaciihabitans arcticus</name>
    <dbReference type="NCBI Taxonomy" id="2668039"/>
    <lineage>
        <taxon>Bacteria</taxon>
        <taxon>Bacillati</taxon>
        <taxon>Actinomycetota</taxon>
        <taxon>Actinomycetes</taxon>
        <taxon>Micrococcales</taxon>
        <taxon>Microbacteriaceae</taxon>
        <taxon>Glaciihabitans</taxon>
    </lineage>
</organism>
<gene>
    <name evidence="2" type="ORF">EYE40_05420</name>
</gene>